<dbReference type="Pfam" id="PF05729">
    <property type="entry name" value="NACHT"/>
    <property type="match status" value="1"/>
</dbReference>
<organism evidence="3 4">
    <name type="scientific">Corallococcus exercitus</name>
    <dbReference type="NCBI Taxonomy" id="2316736"/>
    <lineage>
        <taxon>Bacteria</taxon>
        <taxon>Pseudomonadati</taxon>
        <taxon>Myxococcota</taxon>
        <taxon>Myxococcia</taxon>
        <taxon>Myxococcales</taxon>
        <taxon>Cystobacterineae</taxon>
        <taxon>Myxococcaceae</taxon>
        <taxon>Corallococcus</taxon>
    </lineage>
</organism>
<dbReference type="SUPFAM" id="SSF48371">
    <property type="entry name" value="ARM repeat"/>
    <property type="match status" value="1"/>
</dbReference>
<dbReference type="PROSITE" id="PS50837">
    <property type="entry name" value="NACHT"/>
    <property type="match status" value="1"/>
</dbReference>
<dbReference type="RefSeq" id="WP_171412727.1">
    <property type="nucleotide sequence ID" value="NZ_JABFJW010000025.1"/>
</dbReference>
<dbReference type="InterPro" id="IPR007111">
    <property type="entry name" value="NACHT_NTPase"/>
</dbReference>
<dbReference type="Gene3D" id="1.10.1740.10">
    <property type="match status" value="1"/>
</dbReference>
<evidence type="ECO:0000259" key="2">
    <source>
        <dbReference type="PROSITE" id="PS50837"/>
    </source>
</evidence>
<proteinExistence type="predicted"/>
<evidence type="ECO:0000256" key="1">
    <source>
        <dbReference type="SAM" id="MobiDB-lite"/>
    </source>
</evidence>
<dbReference type="EMBL" id="JABFJW010000025">
    <property type="protein sequence ID" value="NOK08474.1"/>
    <property type="molecule type" value="Genomic_DNA"/>
</dbReference>
<dbReference type="Gene3D" id="3.40.50.300">
    <property type="entry name" value="P-loop containing nucleotide triphosphate hydrolases"/>
    <property type="match status" value="1"/>
</dbReference>
<sequence>MVEQSWWEDTSEGTPLLLAFIKVAWDAALNDDPQPRSRFISGVEYVARTLGAAQPLVWTENEVLLVLQADEPRSLVVAALSSAESIRERALVDLGMTVRIAVHAARADWTREREKLAPHEVARCEQLTRAVPAQGVAVTEDVYLTLPSSQRKRFALLGTWGRGGEVAYVFPANLVPTPEAGALPRLEDARYWKAFRNYVESPEVRRLRYVGFPLQKKHPPSLDVREVFVPPEVRRVPDRVSEPGWTDSAWRRETLVLPREPLVKIVRGHRALMVLGDPGSGKTTALRWLAVIASGGPLAWATWFGTSERLLPLLVSVGRLAQLRSRLGGDGSVQQVLAAYFEERGVGDAAELRHFLARTLIRGEGLVLLDGLDEVQSDARNEVLRWLEAFCILHPGNRFVVSARWVGYTGFALPEGVEVEFSDFQDAQIRQYVQAFESACRRWENEGTPDESGAQRDAAQLLDAIFANARLRDLARNPFLLSALALIHRAEGRLPRHRVQAYEIFAWTLCETWGQARRVVSTGAFTRNIRYEEEAVPVLGQLALRLHQQWPAGVAPEAFIIRTLTEAIQERKGEDGAEAERAARAFLERAGREVQILLERGAGQWGFIHLTFQEFFTAVGLLSAEEFDSVAFEHLFDPRWEEVIRLGVGYMALIQKRASAAQKFIRRVLTYDSRGAQQDAPPGRQVYLSALLASEAGDILPPSLQVEIARAVASWIRTVPETLAIPLLRELALTEFSERILDEVLSELSSLGPLDRGPAILALGVLRSDRSREALRKLARDPDSAVRAQVATGVVTGGDPMDWEVLRLLAEDPEEKVRGAALTGFLSSRDSTHRDEAFKLLLDSSRPAVLTSVIKTLSLLQTLSTQQSQPAESKAVETEVLGKAIRKGLAQQDRAAHTAALSLLAMERDRFPVEARTHERELDGEGNTAPALSSRRRVPTRADEGDLHERVLQGDPTGPIDTMTTFLEPIHRSLIRTMGLDSDSANDAAIDAILSYLSNPDSYNPKAMRLATYLSLIARRRAQDQQTSAANRERREQAFASIAELTMSAPGLALEDSVEASHAWERLIKQNALSKQDTLFLQLFLAGERSTEKLAEALELTATSQNEKRVLVKRHQDRLMKRLKRLAKADEDF</sequence>
<dbReference type="InterPro" id="IPR011989">
    <property type="entry name" value="ARM-like"/>
</dbReference>
<dbReference type="SUPFAM" id="SSF88946">
    <property type="entry name" value="Sigma2 domain of RNA polymerase sigma factors"/>
    <property type="match status" value="1"/>
</dbReference>
<dbReference type="Pfam" id="PF13646">
    <property type="entry name" value="HEAT_2"/>
    <property type="match status" value="1"/>
</dbReference>
<protein>
    <submittedName>
        <fullName evidence="3">NACHT domain-containing protein</fullName>
    </submittedName>
</protein>
<name>A0A7Y4JPA1_9BACT</name>
<dbReference type="GO" id="GO:0003700">
    <property type="term" value="F:DNA-binding transcription factor activity"/>
    <property type="evidence" value="ECO:0007669"/>
    <property type="project" value="InterPro"/>
</dbReference>
<dbReference type="InterPro" id="IPR027417">
    <property type="entry name" value="P-loop_NTPase"/>
</dbReference>
<gene>
    <name evidence="3" type="ORF">HNS30_05405</name>
</gene>
<dbReference type="InterPro" id="IPR013325">
    <property type="entry name" value="RNA_pol_sigma_r2"/>
</dbReference>
<dbReference type="GO" id="GO:0006352">
    <property type="term" value="P:DNA-templated transcription initiation"/>
    <property type="evidence" value="ECO:0007669"/>
    <property type="project" value="InterPro"/>
</dbReference>
<dbReference type="Gene3D" id="1.25.10.10">
    <property type="entry name" value="Leucine-rich Repeat Variant"/>
    <property type="match status" value="1"/>
</dbReference>
<dbReference type="Proteomes" id="UP000528460">
    <property type="component" value="Unassembled WGS sequence"/>
</dbReference>
<evidence type="ECO:0000313" key="4">
    <source>
        <dbReference type="Proteomes" id="UP000528460"/>
    </source>
</evidence>
<dbReference type="SUPFAM" id="SSF52540">
    <property type="entry name" value="P-loop containing nucleoside triphosphate hydrolases"/>
    <property type="match status" value="1"/>
</dbReference>
<evidence type="ECO:0000313" key="3">
    <source>
        <dbReference type="EMBL" id="NOK08474.1"/>
    </source>
</evidence>
<dbReference type="InterPro" id="IPR016024">
    <property type="entry name" value="ARM-type_fold"/>
</dbReference>
<accession>A0A7Y4JPA1</accession>
<feature type="region of interest" description="Disordered" evidence="1">
    <location>
        <begin position="916"/>
        <end position="944"/>
    </location>
</feature>
<reference evidence="3 4" key="1">
    <citation type="submission" date="2020-05" db="EMBL/GenBank/DDBJ databases">
        <authorList>
            <person name="Whitworth D."/>
        </authorList>
    </citation>
    <scope>NUCLEOTIDE SEQUENCE [LARGE SCALE GENOMIC DNA]</scope>
    <source>
        <strain evidence="3 4">CA046A</strain>
    </source>
</reference>
<dbReference type="AlphaFoldDB" id="A0A7Y4JPA1"/>
<feature type="domain" description="NACHT" evidence="2">
    <location>
        <begin position="270"/>
        <end position="404"/>
    </location>
</feature>
<comment type="caution">
    <text evidence="3">The sequence shown here is derived from an EMBL/GenBank/DDBJ whole genome shotgun (WGS) entry which is preliminary data.</text>
</comment>